<proteinExistence type="predicted"/>
<dbReference type="AlphaFoldDB" id="A0A7R8W3X2"/>
<dbReference type="EMBL" id="OB660358">
    <property type="protein sequence ID" value="CAD7224376.1"/>
    <property type="molecule type" value="Genomic_DNA"/>
</dbReference>
<accession>A0A7R8W3X2</accession>
<name>A0A7R8W3X2_9CRUS</name>
<gene>
    <name evidence="1" type="ORF">CTOB1V02_LOCUS2341</name>
</gene>
<reference evidence="1" key="1">
    <citation type="submission" date="2020-11" db="EMBL/GenBank/DDBJ databases">
        <authorList>
            <person name="Tran Van P."/>
        </authorList>
    </citation>
    <scope>NUCLEOTIDE SEQUENCE</scope>
</reference>
<protein>
    <submittedName>
        <fullName evidence="1">Uncharacterized protein</fullName>
    </submittedName>
</protein>
<evidence type="ECO:0000313" key="1">
    <source>
        <dbReference type="EMBL" id="CAD7224376.1"/>
    </source>
</evidence>
<sequence>MIFSFVKTELPATRCRVSCHSAMGEGPYLEEGSKYIHLLYLKDAEEREGEGCTKSPSNNVIWTERLVPLEGRFRL</sequence>
<organism evidence="1">
    <name type="scientific">Cyprideis torosa</name>
    <dbReference type="NCBI Taxonomy" id="163714"/>
    <lineage>
        <taxon>Eukaryota</taxon>
        <taxon>Metazoa</taxon>
        <taxon>Ecdysozoa</taxon>
        <taxon>Arthropoda</taxon>
        <taxon>Crustacea</taxon>
        <taxon>Oligostraca</taxon>
        <taxon>Ostracoda</taxon>
        <taxon>Podocopa</taxon>
        <taxon>Podocopida</taxon>
        <taxon>Cytherocopina</taxon>
        <taxon>Cytheroidea</taxon>
        <taxon>Cytherideidae</taxon>
        <taxon>Cyprideis</taxon>
    </lineage>
</organism>